<dbReference type="PROSITE" id="PS50043">
    <property type="entry name" value="HTH_LUXR_2"/>
    <property type="match status" value="1"/>
</dbReference>
<evidence type="ECO:0000256" key="1">
    <source>
        <dbReference type="ARBA" id="ARBA00022741"/>
    </source>
</evidence>
<dbReference type="Gene3D" id="1.10.10.10">
    <property type="entry name" value="Winged helix-like DNA-binding domain superfamily/Winged helix DNA-binding domain"/>
    <property type="match status" value="1"/>
</dbReference>
<dbReference type="EMBL" id="JBHTGP010000006">
    <property type="protein sequence ID" value="MFD0685001.1"/>
    <property type="molecule type" value="Genomic_DNA"/>
</dbReference>
<dbReference type="InterPro" id="IPR016032">
    <property type="entry name" value="Sig_transdc_resp-reg_C-effctor"/>
</dbReference>
<dbReference type="Pfam" id="PF00196">
    <property type="entry name" value="GerE"/>
    <property type="match status" value="1"/>
</dbReference>
<name>A0ABW2XKE9_9ACTN</name>
<dbReference type="InterPro" id="IPR027417">
    <property type="entry name" value="P-loop_NTPase"/>
</dbReference>
<evidence type="ECO:0000313" key="4">
    <source>
        <dbReference type="EMBL" id="MFD0685001.1"/>
    </source>
</evidence>
<keyword evidence="5" id="KW-1185">Reference proteome</keyword>
<dbReference type="CDD" id="cd06170">
    <property type="entry name" value="LuxR_C_like"/>
    <property type="match status" value="1"/>
</dbReference>
<dbReference type="InterPro" id="IPR000792">
    <property type="entry name" value="Tscrpt_reg_LuxR_C"/>
</dbReference>
<accession>A0ABW2XKE9</accession>
<feature type="domain" description="HTH luxR-type" evidence="3">
    <location>
        <begin position="897"/>
        <end position="962"/>
    </location>
</feature>
<comment type="caution">
    <text evidence="4">The sequence shown here is derived from an EMBL/GenBank/DDBJ whole genome shotgun (WGS) entry which is preliminary data.</text>
</comment>
<dbReference type="InterPro" id="IPR036388">
    <property type="entry name" value="WH-like_DNA-bd_sf"/>
</dbReference>
<dbReference type="InterPro" id="IPR041664">
    <property type="entry name" value="AAA_16"/>
</dbReference>
<keyword evidence="1" id="KW-0547">Nucleotide-binding</keyword>
<evidence type="ECO:0000313" key="5">
    <source>
        <dbReference type="Proteomes" id="UP001597063"/>
    </source>
</evidence>
<dbReference type="RefSeq" id="WP_242619550.1">
    <property type="nucleotide sequence ID" value="NZ_CAACUY010000147.1"/>
</dbReference>
<sequence length="966" mass="103901">MERAKILEQLDDLLDRSAGGRGAIAAISGPTAMGKTTLLNAVVERAAAAGGTVLAATGSRHERDVAYGALAQLFQSIEPADLMHGADCLPATASSGRTSEPGSVSTQGMPLAVARRAHRVVGRLAADRPVLIAVDDIQHVDTATLSCLRYLAQRLPRLPLMLVFTHGVAVDEPTPRVLHDLLYQPSVQRFHLGPLSFDGVRELAESHTSGPVSERFVAEIYGLSAGNPLLVQAIIEEHRFRPALHEGSTWDEAAAHSDGMLELVVDSGEAANHEAADPGRAAARAGHELTTGHVFHQAVLACLHQLGPRALRLARCVAMLDGSAGPFLLSRLSEIDTELVERLLRVLTSIGVLDGPRFRRASVRRAVLAEMPHDEAVTLRRHAARLLHDVGAQPQAVAPHLLAAGPLREDWVPPVLRDAARQAIADGDVTAGARLLELAAECCSDEAQRSSVKVQYASVRWQRGPADSARHFQSLKDAVRAGTLTGTDAAQVAAGMLFHLDFDGASDVIDRLGEDDDTGTAAELLGLRVLMAASYPGLPDRPGHSLPDAAAPATSTSDLRARHALSLVLERGADKYAIAQAEQVLRSSRARPAEMLRSFPAALLTLCYTDRLEAAAEWYDRLMDEVEGCDSPAWKALMQSVGALVSLRRGRLGDAVRLAEAAHAVLDGPRWNVGSALTRAILVEAYTLMGDHRAAAAHLTGEAPPAVFLTRAGLHYLYARGRHHLATGNPNMALCDFLECGTLMRRWNIDTPALVPWRLGAVDAWLRLGDIEQATRLVEEQLPAPGNELARSRGMVLHGLAAVRTTAKQPAILQEALRLLEVSGARYETAAVLADLSRAYQRLGEKAKARTTARRAWRIAKSCQAEAMCQALLSSSSPRSVTAGRHAASRSAAAPADQDTFAKLSNSERRVAVLAAQGYTNREIADKLFITVSTVEQHLTRVYRKMDIRNREQLLEEAHADTSEAV</sequence>
<dbReference type="SUPFAM" id="SSF52540">
    <property type="entry name" value="P-loop containing nucleoside triphosphate hydrolases"/>
    <property type="match status" value="1"/>
</dbReference>
<evidence type="ECO:0000259" key="3">
    <source>
        <dbReference type="PROSITE" id="PS50043"/>
    </source>
</evidence>
<proteinExistence type="predicted"/>
<reference evidence="5" key="1">
    <citation type="journal article" date="2019" name="Int. J. Syst. Evol. Microbiol.">
        <title>The Global Catalogue of Microorganisms (GCM) 10K type strain sequencing project: providing services to taxonomists for standard genome sequencing and annotation.</title>
        <authorList>
            <consortium name="The Broad Institute Genomics Platform"/>
            <consortium name="The Broad Institute Genome Sequencing Center for Infectious Disease"/>
            <person name="Wu L."/>
            <person name="Ma J."/>
        </authorList>
    </citation>
    <scope>NUCLEOTIDE SEQUENCE [LARGE SCALE GENOMIC DNA]</scope>
    <source>
        <strain evidence="5">JCM 9371</strain>
    </source>
</reference>
<protein>
    <submittedName>
        <fullName evidence="4">AAA family ATPase</fullName>
    </submittedName>
</protein>
<dbReference type="PANTHER" id="PTHR16305:SF35">
    <property type="entry name" value="TRANSCRIPTIONAL ACTIVATOR DOMAIN"/>
    <property type="match status" value="1"/>
</dbReference>
<dbReference type="PRINTS" id="PR00038">
    <property type="entry name" value="HTHLUXR"/>
</dbReference>
<evidence type="ECO:0000256" key="2">
    <source>
        <dbReference type="ARBA" id="ARBA00022840"/>
    </source>
</evidence>
<dbReference type="SMART" id="SM00421">
    <property type="entry name" value="HTH_LUXR"/>
    <property type="match status" value="1"/>
</dbReference>
<gene>
    <name evidence="4" type="ORF">ACFQZM_10865</name>
</gene>
<dbReference type="Pfam" id="PF13191">
    <property type="entry name" value="AAA_16"/>
    <property type="match status" value="1"/>
</dbReference>
<dbReference type="Proteomes" id="UP001597063">
    <property type="component" value="Unassembled WGS sequence"/>
</dbReference>
<keyword evidence="2" id="KW-0067">ATP-binding</keyword>
<dbReference type="Gene3D" id="1.25.40.10">
    <property type="entry name" value="Tetratricopeptide repeat domain"/>
    <property type="match status" value="1"/>
</dbReference>
<dbReference type="Gene3D" id="3.40.50.300">
    <property type="entry name" value="P-loop containing nucleotide triphosphate hydrolases"/>
    <property type="match status" value="1"/>
</dbReference>
<dbReference type="SUPFAM" id="SSF46894">
    <property type="entry name" value="C-terminal effector domain of the bipartite response regulators"/>
    <property type="match status" value="1"/>
</dbReference>
<dbReference type="PROSITE" id="PS00622">
    <property type="entry name" value="HTH_LUXR_1"/>
    <property type="match status" value="1"/>
</dbReference>
<dbReference type="PANTHER" id="PTHR16305">
    <property type="entry name" value="TESTICULAR SOLUBLE ADENYLYL CYCLASE"/>
    <property type="match status" value="1"/>
</dbReference>
<organism evidence="4 5">
    <name type="scientific">Actinomadura fibrosa</name>
    <dbReference type="NCBI Taxonomy" id="111802"/>
    <lineage>
        <taxon>Bacteria</taxon>
        <taxon>Bacillati</taxon>
        <taxon>Actinomycetota</taxon>
        <taxon>Actinomycetes</taxon>
        <taxon>Streptosporangiales</taxon>
        <taxon>Thermomonosporaceae</taxon>
        <taxon>Actinomadura</taxon>
    </lineage>
</organism>
<dbReference type="InterPro" id="IPR011990">
    <property type="entry name" value="TPR-like_helical_dom_sf"/>
</dbReference>